<sequence length="96" mass="10543">MVTRGLSQMANQTVNTSSPLRGKSMVIASLSSTSMHIFFFFSILASIDGRVASLSYYYDVMTGESWALRQPRTQAPNGGHTESYRGCDTLQDGLQI</sequence>
<organism evidence="2 3">
    <name type="scientific">Aspergillus transmontanensis</name>
    <dbReference type="NCBI Taxonomy" id="1034304"/>
    <lineage>
        <taxon>Eukaryota</taxon>
        <taxon>Fungi</taxon>
        <taxon>Dikarya</taxon>
        <taxon>Ascomycota</taxon>
        <taxon>Pezizomycotina</taxon>
        <taxon>Eurotiomycetes</taxon>
        <taxon>Eurotiomycetidae</taxon>
        <taxon>Eurotiales</taxon>
        <taxon>Aspergillaceae</taxon>
        <taxon>Aspergillus</taxon>
        <taxon>Aspergillus subgen. Circumdati</taxon>
    </lineage>
</organism>
<dbReference type="Proteomes" id="UP000325433">
    <property type="component" value="Unassembled WGS sequence"/>
</dbReference>
<keyword evidence="1" id="KW-0812">Transmembrane</keyword>
<feature type="transmembrane region" description="Helical" evidence="1">
    <location>
        <begin position="25"/>
        <end position="47"/>
    </location>
</feature>
<keyword evidence="3" id="KW-1185">Reference proteome</keyword>
<accession>A0A5N6VKQ6</accession>
<proteinExistence type="predicted"/>
<keyword evidence="1" id="KW-1133">Transmembrane helix</keyword>
<dbReference type="EMBL" id="ML738372">
    <property type="protein sequence ID" value="KAE8309125.1"/>
    <property type="molecule type" value="Genomic_DNA"/>
</dbReference>
<dbReference type="AlphaFoldDB" id="A0A5N6VKQ6"/>
<evidence type="ECO:0000256" key="1">
    <source>
        <dbReference type="SAM" id="Phobius"/>
    </source>
</evidence>
<gene>
    <name evidence="2" type="ORF">BDV41DRAFT_459184</name>
</gene>
<name>A0A5N6VKQ6_9EURO</name>
<reference evidence="3" key="1">
    <citation type="submission" date="2019-04" db="EMBL/GenBank/DDBJ databases">
        <title>Friends and foes A comparative genomics studyof 23 Aspergillus species from section Flavi.</title>
        <authorList>
            <consortium name="DOE Joint Genome Institute"/>
            <person name="Kjaerbolling I."/>
            <person name="Vesth T."/>
            <person name="Frisvad J.C."/>
            <person name="Nybo J.L."/>
            <person name="Theobald S."/>
            <person name="Kildgaard S."/>
            <person name="Isbrandt T."/>
            <person name="Kuo A."/>
            <person name="Sato A."/>
            <person name="Lyhne E.K."/>
            <person name="Kogle M.E."/>
            <person name="Wiebenga A."/>
            <person name="Kun R.S."/>
            <person name="Lubbers R.J."/>
            <person name="Makela M.R."/>
            <person name="Barry K."/>
            <person name="Chovatia M."/>
            <person name="Clum A."/>
            <person name="Daum C."/>
            <person name="Haridas S."/>
            <person name="He G."/>
            <person name="LaButti K."/>
            <person name="Lipzen A."/>
            <person name="Mondo S."/>
            <person name="Riley R."/>
            <person name="Salamov A."/>
            <person name="Simmons B.A."/>
            <person name="Magnuson J.K."/>
            <person name="Henrissat B."/>
            <person name="Mortensen U.H."/>
            <person name="Larsen T.O."/>
            <person name="Devries R.P."/>
            <person name="Grigoriev I.V."/>
            <person name="Machida M."/>
            <person name="Baker S.E."/>
            <person name="Andersen M.R."/>
        </authorList>
    </citation>
    <scope>NUCLEOTIDE SEQUENCE [LARGE SCALE GENOMIC DNA]</scope>
    <source>
        <strain evidence="3">CBS 130015</strain>
    </source>
</reference>
<keyword evidence="1" id="KW-0472">Membrane</keyword>
<protein>
    <submittedName>
        <fullName evidence="2">Uncharacterized protein</fullName>
    </submittedName>
</protein>
<evidence type="ECO:0000313" key="2">
    <source>
        <dbReference type="EMBL" id="KAE8309125.1"/>
    </source>
</evidence>
<evidence type="ECO:0000313" key="3">
    <source>
        <dbReference type="Proteomes" id="UP000325433"/>
    </source>
</evidence>